<gene>
    <name evidence="1" type="ORF">AZOBR_p1130206</name>
</gene>
<sequence>MCTWCAPETFVQNWKVRIYNGFDYHVCTVWYT</sequence>
<keyword evidence="1" id="KW-0614">Plasmid</keyword>
<dbReference type="AlphaFoldDB" id="A0A9P1NPL5"/>
<organism evidence="1 2">
    <name type="scientific">Azospirillum baldaniorum</name>
    <dbReference type="NCBI Taxonomy" id="1064539"/>
    <lineage>
        <taxon>Bacteria</taxon>
        <taxon>Pseudomonadati</taxon>
        <taxon>Pseudomonadota</taxon>
        <taxon>Alphaproteobacteria</taxon>
        <taxon>Rhodospirillales</taxon>
        <taxon>Azospirillaceae</taxon>
        <taxon>Azospirillum</taxon>
    </lineage>
</organism>
<evidence type="ECO:0000313" key="1">
    <source>
        <dbReference type="EMBL" id="CCD00983.1"/>
    </source>
</evidence>
<dbReference type="EMBL" id="HE577328">
    <property type="protein sequence ID" value="CCD00983.1"/>
    <property type="molecule type" value="Genomic_DNA"/>
</dbReference>
<reference evidence="1 2" key="1">
    <citation type="journal article" date="2011" name="PLoS Genet.">
        <title>Azospirillum genomes reveal transition of bacteria from aquatic to terrestrial environments.</title>
        <authorList>
            <person name="Wisniewski-Dye F."/>
            <person name="Borziak K."/>
            <person name="Khalsa-Moyers G."/>
            <person name="Alexandre G."/>
            <person name="Sukharnikov L.O."/>
            <person name="Wuichet K."/>
            <person name="Hurst G.B."/>
            <person name="McDonald W.H."/>
            <person name="Robertson J.S."/>
            <person name="Barbe V."/>
            <person name="Calteau A."/>
            <person name="Rouy Z."/>
            <person name="Mangenot S."/>
            <person name="Prigent-Combaret C."/>
            <person name="Normand P."/>
            <person name="Boyer M."/>
            <person name="Siguier P."/>
            <person name="Dessaux Y."/>
            <person name="Elmerich C."/>
            <person name="Condemine G."/>
            <person name="Krishnen G."/>
            <person name="Kennedy I."/>
            <person name="Paterson A.H."/>
            <person name="Gonzalez V."/>
            <person name="Mavingui P."/>
            <person name="Zhulin I.B."/>
        </authorList>
    </citation>
    <scope>NUCLEOTIDE SEQUENCE [LARGE SCALE GENOMIC DNA]</scope>
    <source>
        <strain evidence="1 2">Sp245</strain>
    </source>
</reference>
<proteinExistence type="predicted"/>
<protein>
    <submittedName>
        <fullName evidence="1">Uncharacterized protein</fullName>
    </submittedName>
</protein>
<keyword evidence="2" id="KW-1185">Reference proteome</keyword>
<accession>A0A9P1NPL5</accession>
<geneLocation type="plasmid" evidence="1 2">
    <name>AZOBR_p1</name>
</geneLocation>
<evidence type="ECO:0000313" key="2">
    <source>
        <dbReference type="Proteomes" id="UP000007319"/>
    </source>
</evidence>
<dbReference type="KEGG" id="abs:AZOBR_p1130206"/>
<dbReference type="Proteomes" id="UP000007319">
    <property type="component" value="Plasmid AZOBR_p1"/>
</dbReference>
<name>A0A9P1NPL5_9PROT</name>